<reference evidence="13" key="1">
    <citation type="journal article" date="2023" name="Int. J. Syst. Evol. Microbiol.">
        <title>Collibacillus ludicampi gen. nov., sp. nov., a new soil bacterium of the family Alicyclobacillaceae.</title>
        <authorList>
            <person name="Jojima T."/>
            <person name="Ioku Y."/>
            <person name="Fukuta Y."/>
            <person name="Shirasaka N."/>
            <person name="Matsumura Y."/>
            <person name="Mori M."/>
        </authorList>
    </citation>
    <scope>NUCLEOTIDE SEQUENCE</scope>
    <source>
        <strain evidence="13">TP075</strain>
    </source>
</reference>
<dbReference type="InterPro" id="IPR006000">
    <property type="entry name" value="Xylulokinase"/>
</dbReference>
<feature type="site" description="Important for activity" evidence="8">
    <location>
        <position position="8"/>
    </location>
</feature>
<comment type="function">
    <text evidence="8">Catalyzes the phosphorylation of D-xylulose to D-xylulose 5-phosphate.</text>
</comment>
<dbReference type="Gene3D" id="3.30.420.40">
    <property type="match status" value="2"/>
</dbReference>
<keyword evidence="5 8" id="KW-0418">Kinase</keyword>
<dbReference type="GO" id="GO:0004856">
    <property type="term" value="F:D-xylulokinase activity"/>
    <property type="evidence" value="ECO:0007669"/>
    <property type="project" value="UniProtKB-UniRule"/>
</dbReference>
<feature type="domain" description="Carbohydrate kinase FGGY C-terminal" evidence="12">
    <location>
        <begin position="258"/>
        <end position="446"/>
    </location>
</feature>
<dbReference type="AlphaFoldDB" id="A0AAV4LFZ0"/>
<dbReference type="InterPro" id="IPR000577">
    <property type="entry name" value="Carb_kinase_FGGY"/>
</dbReference>
<dbReference type="EMBL" id="BOQE01000001">
    <property type="protein sequence ID" value="GIM46727.1"/>
    <property type="molecule type" value="Genomic_DNA"/>
</dbReference>
<comment type="catalytic activity">
    <reaction evidence="8 10">
        <text>D-xylulose + ATP = D-xylulose 5-phosphate + ADP + H(+)</text>
        <dbReference type="Rhea" id="RHEA:10964"/>
        <dbReference type="ChEBI" id="CHEBI:15378"/>
        <dbReference type="ChEBI" id="CHEBI:17140"/>
        <dbReference type="ChEBI" id="CHEBI:30616"/>
        <dbReference type="ChEBI" id="CHEBI:57737"/>
        <dbReference type="ChEBI" id="CHEBI:456216"/>
        <dbReference type="EC" id="2.7.1.17"/>
    </reaction>
</comment>
<evidence type="ECO:0000256" key="2">
    <source>
        <dbReference type="ARBA" id="ARBA00022629"/>
    </source>
</evidence>
<dbReference type="GO" id="GO:0042732">
    <property type="term" value="P:D-xylose metabolic process"/>
    <property type="evidence" value="ECO:0007669"/>
    <property type="project" value="UniProtKB-KW"/>
</dbReference>
<dbReference type="NCBIfam" id="TIGR01312">
    <property type="entry name" value="XylB"/>
    <property type="match status" value="1"/>
</dbReference>
<dbReference type="Pfam" id="PF00370">
    <property type="entry name" value="FGGY_N"/>
    <property type="match status" value="1"/>
</dbReference>
<evidence type="ECO:0000256" key="8">
    <source>
        <dbReference type="HAMAP-Rule" id="MF_02220"/>
    </source>
</evidence>
<comment type="caution">
    <text evidence="13">The sequence shown here is derived from an EMBL/GenBank/DDBJ whole genome shotgun (WGS) entry which is preliminary data.</text>
</comment>
<dbReference type="InterPro" id="IPR043129">
    <property type="entry name" value="ATPase_NBD"/>
</dbReference>
<dbReference type="Pfam" id="PF02782">
    <property type="entry name" value="FGGY_C"/>
    <property type="match status" value="1"/>
</dbReference>
<evidence type="ECO:0000313" key="14">
    <source>
        <dbReference type="Proteomes" id="UP001057291"/>
    </source>
</evidence>
<dbReference type="PIRSF" id="PIRSF000538">
    <property type="entry name" value="GlpK"/>
    <property type="match status" value="1"/>
</dbReference>
<feature type="domain" description="Carbohydrate kinase FGGY N-terminal" evidence="11">
    <location>
        <begin position="4"/>
        <end position="247"/>
    </location>
</feature>
<dbReference type="GO" id="GO:0005998">
    <property type="term" value="P:xylulose catabolic process"/>
    <property type="evidence" value="ECO:0007669"/>
    <property type="project" value="UniProtKB-UniRule"/>
</dbReference>
<dbReference type="RefSeq" id="WP_282199790.1">
    <property type="nucleotide sequence ID" value="NZ_BOQE01000001.1"/>
</dbReference>
<keyword evidence="14" id="KW-1185">Reference proteome</keyword>
<keyword evidence="3 8" id="KW-0808">Transferase</keyword>
<dbReference type="InterPro" id="IPR018484">
    <property type="entry name" value="FGGY_N"/>
</dbReference>
<dbReference type="InterPro" id="IPR050406">
    <property type="entry name" value="FGGY_Carb_Kinase"/>
</dbReference>
<dbReference type="GO" id="GO:0005524">
    <property type="term" value="F:ATP binding"/>
    <property type="evidence" value="ECO:0007669"/>
    <property type="project" value="UniProtKB-UniRule"/>
</dbReference>
<keyword evidence="6 8" id="KW-0067">ATP-binding</keyword>
<keyword evidence="7 8" id="KW-0119">Carbohydrate metabolism</keyword>
<dbReference type="EC" id="2.7.1.17" evidence="8 10"/>
<evidence type="ECO:0000259" key="12">
    <source>
        <dbReference type="Pfam" id="PF02782"/>
    </source>
</evidence>
<comment type="similarity">
    <text evidence="1 8 9">Belongs to the FGGY kinase family.</text>
</comment>
<evidence type="ECO:0000256" key="5">
    <source>
        <dbReference type="ARBA" id="ARBA00022777"/>
    </source>
</evidence>
<gene>
    <name evidence="8 10" type="primary">xylB</name>
    <name evidence="13" type="ORF">DNHGIG_22760</name>
</gene>
<evidence type="ECO:0000256" key="1">
    <source>
        <dbReference type="ARBA" id="ARBA00009156"/>
    </source>
</evidence>
<dbReference type="CDD" id="cd07808">
    <property type="entry name" value="ASKHA_NBD_FGGY_EcXK-like"/>
    <property type="match status" value="1"/>
</dbReference>
<sequence length="504" mass="55924">MDTLLGIDLGSSSIKLILVDRHGKVVDATAKEYVIHSRSMGWAEQNPEDWLAALKEGIEELRSHHPEWISHLKGIGITGQMHGLVPVGQDGKPVSYAMIWADRRCEEEVQELENRIPLETWVEITGSRPHVSFTLPKILWMRRNQPDLFAKTSYYLLPKDYIRYVLTGIFATDVTDASATLMFDIKKRQWSQTILQSFDLDVQKLPKTYPSISQVGRLTVSAAEWLGLNPGIPVICGAGDAEAQAIGNGVVNPGTWLCTIGTGGQIFTPVTTEVTDRQGRIHTFCHGVEGVWHLMGATLSAGMSLQWIARHILNLEGQDAYGELMKLVQSVSPGSKGLIYLPYLFGERTPYMDNKAKGAFIGLGFHHTRKEMVRAVLEGVLFSLRQSIDVIQEIGISPPASMILTGGAAESSIWRQMAADIFGIPVSRCTSRSGSAYGAVILAAVGLGWFPDVQSAADSWIHITDTTYPDRAVHQRYQSFYSIFRESYRDLRNTFLKIDALMND</sequence>
<protein>
    <recommendedName>
        <fullName evidence="8 10">Xylulose kinase</fullName>
        <shortName evidence="8 10">Xylulokinase</shortName>
        <ecNumber evidence="8 10">2.7.1.17</ecNumber>
    </recommendedName>
</protein>
<name>A0AAV4LFZ0_9BACL</name>
<accession>A0AAV4LFZ0</accession>
<dbReference type="HAMAP" id="MF_02220">
    <property type="entry name" value="XylB"/>
    <property type="match status" value="1"/>
</dbReference>
<feature type="active site" description="Proton acceptor" evidence="8">
    <location>
        <position position="240"/>
    </location>
</feature>
<dbReference type="PANTHER" id="PTHR43095">
    <property type="entry name" value="SUGAR KINASE"/>
    <property type="match status" value="1"/>
</dbReference>
<evidence type="ECO:0000256" key="4">
    <source>
        <dbReference type="ARBA" id="ARBA00022741"/>
    </source>
</evidence>
<dbReference type="PROSITE" id="PS00933">
    <property type="entry name" value="FGGY_KINASES_1"/>
    <property type="match status" value="1"/>
</dbReference>
<evidence type="ECO:0000256" key="10">
    <source>
        <dbReference type="RuleBase" id="RU364073"/>
    </source>
</evidence>
<dbReference type="SUPFAM" id="SSF53067">
    <property type="entry name" value="Actin-like ATPase domain"/>
    <property type="match status" value="2"/>
</dbReference>
<evidence type="ECO:0000256" key="9">
    <source>
        <dbReference type="RuleBase" id="RU003733"/>
    </source>
</evidence>
<evidence type="ECO:0000256" key="7">
    <source>
        <dbReference type="ARBA" id="ARBA00023277"/>
    </source>
</evidence>
<organism evidence="13 14">
    <name type="scientific">Collibacillus ludicampi</name>
    <dbReference type="NCBI Taxonomy" id="2771369"/>
    <lineage>
        <taxon>Bacteria</taxon>
        <taxon>Bacillati</taxon>
        <taxon>Bacillota</taxon>
        <taxon>Bacilli</taxon>
        <taxon>Bacillales</taxon>
        <taxon>Alicyclobacillaceae</taxon>
        <taxon>Collibacillus</taxon>
    </lineage>
</organism>
<evidence type="ECO:0000256" key="6">
    <source>
        <dbReference type="ARBA" id="ARBA00022840"/>
    </source>
</evidence>
<evidence type="ECO:0000256" key="3">
    <source>
        <dbReference type="ARBA" id="ARBA00022679"/>
    </source>
</evidence>
<evidence type="ECO:0000313" key="13">
    <source>
        <dbReference type="EMBL" id="GIM46727.1"/>
    </source>
</evidence>
<keyword evidence="4 8" id="KW-0547">Nucleotide-binding</keyword>
<evidence type="ECO:0000259" key="11">
    <source>
        <dbReference type="Pfam" id="PF00370"/>
    </source>
</evidence>
<proteinExistence type="inferred from homology"/>
<feature type="binding site" evidence="8">
    <location>
        <begin position="81"/>
        <end position="82"/>
    </location>
    <ligand>
        <name>substrate</name>
    </ligand>
</feature>
<dbReference type="InterPro" id="IPR018485">
    <property type="entry name" value="FGGY_C"/>
</dbReference>
<dbReference type="InterPro" id="IPR018483">
    <property type="entry name" value="Carb_kinase_FGGY_CS"/>
</dbReference>
<keyword evidence="2 8" id="KW-0859">Xylose metabolism</keyword>
<dbReference type="Proteomes" id="UP001057291">
    <property type="component" value="Unassembled WGS sequence"/>
</dbReference>
<dbReference type="PANTHER" id="PTHR43095:SF5">
    <property type="entry name" value="XYLULOSE KINASE"/>
    <property type="match status" value="1"/>
</dbReference>
<dbReference type="PROSITE" id="PS00445">
    <property type="entry name" value="FGGY_KINASES_2"/>
    <property type="match status" value="1"/>
</dbReference>